<organism evidence="2">
    <name type="scientific">hydrothermal vent metagenome</name>
    <dbReference type="NCBI Taxonomy" id="652676"/>
    <lineage>
        <taxon>unclassified sequences</taxon>
        <taxon>metagenomes</taxon>
        <taxon>ecological metagenomes</taxon>
    </lineage>
</organism>
<sequence>MIYRPIVIDEEIKFSKKKFIVSKTDIKGNIIFVNKNFCDISGYSEEELIGAPHNILRHPDMPRAIFFLVWSTLLRGEHVSGVVKNLAKSGKYYWVIADFDVKKDEHGNIKSLTAFRRGAPDQVIEEIEELYDTMLKIEKKKGMKGSLSYLEAFLDEHNMSYDDYLQEIIKPKGIIAKLLAIFKKMFE</sequence>
<dbReference type="InterPro" id="IPR000014">
    <property type="entry name" value="PAS"/>
</dbReference>
<dbReference type="EMBL" id="FPHE01000139">
    <property type="protein sequence ID" value="SFV65132.1"/>
    <property type="molecule type" value="Genomic_DNA"/>
</dbReference>
<dbReference type="Pfam" id="PF08447">
    <property type="entry name" value="PAS_3"/>
    <property type="match status" value="1"/>
</dbReference>
<feature type="domain" description="PAS" evidence="1">
    <location>
        <begin position="25"/>
        <end position="50"/>
    </location>
</feature>
<keyword evidence="2" id="KW-0675">Receptor</keyword>
<dbReference type="PROSITE" id="PS50112">
    <property type="entry name" value="PAS"/>
    <property type="match status" value="1"/>
</dbReference>
<dbReference type="InterPro" id="IPR035965">
    <property type="entry name" value="PAS-like_dom_sf"/>
</dbReference>
<dbReference type="NCBIfam" id="TIGR00229">
    <property type="entry name" value="sensory_box"/>
    <property type="match status" value="1"/>
</dbReference>
<name>A0A1W1CHF1_9ZZZZ</name>
<protein>
    <submittedName>
        <fullName evidence="2">Aerotaxis receptor</fullName>
    </submittedName>
</protein>
<dbReference type="Gene3D" id="3.30.450.20">
    <property type="entry name" value="PAS domain"/>
    <property type="match status" value="1"/>
</dbReference>
<evidence type="ECO:0000259" key="1">
    <source>
        <dbReference type="PROSITE" id="PS50112"/>
    </source>
</evidence>
<dbReference type="InterPro" id="IPR013655">
    <property type="entry name" value="PAS_fold_3"/>
</dbReference>
<accession>A0A1W1CHF1</accession>
<dbReference type="SUPFAM" id="SSF55785">
    <property type="entry name" value="PYP-like sensor domain (PAS domain)"/>
    <property type="match status" value="1"/>
</dbReference>
<dbReference type="AlphaFoldDB" id="A0A1W1CHF1"/>
<evidence type="ECO:0000313" key="2">
    <source>
        <dbReference type="EMBL" id="SFV65132.1"/>
    </source>
</evidence>
<proteinExistence type="predicted"/>
<reference evidence="2" key="1">
    <citation type="submission" date="2016-10" db="EMBL/GenBank/DDBJ databases">
        <authorList>
            <person name="de Groot N.N."/>
        </authorList>
    </citation>
    <scope>NUCLEOTIDE SEQUENCE</scope>
</reference>
<gene>
    <name evidence="2" type="ORF">MNB_SV-12-1648</name>
</gene>
<dbReference type="CDD" id="cd00130">
    <property type="entry name" value="PAS"/>
    <property type="match status" value="1"/>
</dbReference>